<protein>
    <recommendedName>
        <fullName evidence="1">Competence protein CoiA nuclease-like domain-containing protein</fullName>
    </recommendedName>
</protein>
<dbReference type="EMBL" id="CP067420">
    <property type="protein sequence ID" value="QQP89894.1"/>
    <property type="molecule type" value="Genomic_DNA"/>
</dbReference>
<dbReference type="Pfam" id="PF06054">
    <property type="entry name" value="CoiA_nuc"/>
    <property type="match status" value="1"/>
</dbReference>
<keyword evidence="3" id="KW-1185">Reference proteome</keyword>
<reference evidence="2" key="1">
    <citation type="submission" date="2021-02" db="EMBL/GenBank/DDBJ databases">
        <title>Skermanella TT6 skin isolate.</title>
        <authorList>
            <person name="Lee K."/>
            <person name="Ganzorig M."/>
        </authorList>
    </citation>
    <scope>NUCLEOTIDE SEQUENCE</scope>
    <source>
        <strain evidence="2">TT6</strain>
    </source>
</reference>
<feature type="domain" description="Competence protein CoiA nuclease-like" evidence="1">
    <location>
        <begin position="43"/>
        <end position="127"/>
    </location>
</feature>
<accession>A0ABX7B690</accession>
<evidence type="ECO:0000259" key="1">
    <source>
        <dbReference type="Pfam" id="PF06054"/>
    </source>
</evidence>
<gene>
    <name evidence="2" type="ORF">IGS68_01030</name>
</gene>
<sequence length="324" mass="35529">MKASYRDLGLTTPCCGAAVIPVRSPTGWQFFRHKPNTVCTIRESLAHIACKSIMARAAARLGLDVTTEARADDGTWVADVLVRHPDWTVALEAQLSRIPLAAIEDRQERYREAGIRGAWLVGYDIARLGARRDLPLFRLEVKQAERLAPAVIESAPDRAPARTDLATFTEKLLTGRVRFKGPPSRAGAPSVATVPSVCWKCCRDIDLVVALVNFPAHTVFAPHGILPACDLGKLPEALAVYQRAISTLHGACESLTPLRRPPPSRIATGMRAHCPWCDAAISLQRVPETTLASCRWHLCWTLAGKPWAPSKLHSSRWTWNGSAD</sequence>
<dbReference type="InterPro" id="IPR010330">
    <property type="entry name" value="CoiA_nuc"/>
</dbReference>
<evidence type="ECO:0000313" key="3">
    <source>
        <dbReference type="Proteomes" id="UP000595197"/>
    </source>
</evidence>
<proteinExistence type="predicted"/>
<organism evidence="2 3">
    <name type="scientific">Skermanella cutis</name>
    <dbReference type="NCBI Taxonomy" id="2775420"/>
    <lineage>
        <taxon>Bacteria</taxon>
        <taxon>Pseudomonadati</taxon>
        <taxon>Pseudomonadota</taxon>
        <taxon>Alphaproteobacteria</taxon>
        <taxon>Rhodospirillales</taxon>
        <taxon>Azospirillaceae</taxon>
        <taxon>Skermanella</taxon>
    </lineage>
</organism>
<evidence type="ECO:0000313" key="2">
    <source>
        <dbReference type="EMBL" id="QQP89894.1"/>
    </source>
</evidence>
<name>A0ABX7B690_9PROT</name>
<dbReference type="RefSeq" id="WP_201076673.1">
    <property type="nucleotide sequence ID" value="NZ_CP067420.1"/>
</dbReference>
<dbReference type="Proteomes" id="UP000595197">
    <property type="component" value="Chromosome"/>
</dbReference>